<comment type="function">
    <text evidence="5">Converts proline to delta-1-pyrroline-5-carboxylate.</text>
</comment>
<dbReference type="STRING" id="656061.D5G4U8"/>
<accession>D5G4U8</accession>
<proteinExistence type="inferred from homology"/>
<dbReference type="GO" id="GO:0005739">
    <property type="term" value="C:mitochondrion"/>
    <property type="evidence" value="ECO:0007669"/>
    <property type="project" value="TreeGrafter"/>
</dbReference>
<dbReference type="SUPFAM" id="SSF51730">
    <property type="entry name" value="FAD-linked oxidoreductase"/>
    <property type="match status" value="1"/>
</dbReference>
<evidence type="ECO:0000256" key="2">
    <source>
        <dbReference type="ARBA" id="ARBA00012695"/>
    </source>
</evidence>
<dbReference type="AlphaFoldDB" id="D5G4U8"/>
<sequence length="121" mass="13560">MARHLSKGTGKTDLVVASHNRESVELALGLRRQLGLNSGVGELTYAQLMGMADELSLGLLSGRPDDEEVKVYKYAVWGTTQECVKYLVRRAEENKDAVARTSENRAACMKEIWRRMRFAKA</sequence>
<evidence type="ECO:0000256" key="5">
    <source>
        <dbReference type="RuleBase" id="RU364054"/>
    </source>
</evidence>
<dbReference type="InParanoid" id="D5G4U8"/>
<keyword evidence="3 5" id="KW-0560">Oxidoreductase</keyword>
<dbReference type="GO" id="GO:0010133">
    <property type="term" value="P:L-proline catabolic process to L-glutamate"/>
    <property type="evidence" value="ECO:0007669"/>
    <property type="project" value="TreeGrafter"/>
</dbReference>
<evidence type="ECO:0000256" key="3">
    <source>
        <dbReference type="ARBA" id="ARBA00023002"/>
    </source>
</evidence>
<comment type="catalytic activity">
    <reaction evidence="5">
        <text>L-proline + a quinone = (S)-1-pyrroline-5-carboxylate + a quinol + H(+)</text>
        <dbReference type="Rhea" id="RHEA:23784"/>
        <dbReference type="ChEBI" id="CHEBI:15378"/>
        <dbReference type="ChEBI" id="CHEBI:17388"/>
        <dbReference type="ChEBI" id="CHEBI:24646"/>
        <dbReference type="ChEBI" id="CHEBI:60039"/>
        <dbReference type="ChEBI" id="CHEBI:132124"/>
        <dbReference type="EC" id="1.5.5.2"/>
    </reaction>
</comment>
<evidence type="ECO:0000259" key="6">
    <source>
        <dbReference type="Pfam" id="PF01619"/>
    </source>
</evidence>
<evidence type="ECO:0000313" key="7">
    <source>
        <dbReference type="EMBL" id="CAZ79541.1"/>
    </source>
</evidence>
<dbReference type="KEGG" id="tml:GSTUM_00000209001"/>
<dbReference type="GeneID" id="9183023"/>
<keyword evidence="5" id="KW-0285">Flavoprotein</keyword>
<dbReference type="EMBL" id="FN429991">
    <property type="protein sequence ID" value="CAZ79541.1"/>
    <property type="molecule type" value="Genomic_DNA"/>
</dbReference>
<evidence type="ECO:0000313" key="8">
    <source>
        <dbReference type="Proteomes" id="UP000006911"/>
    </source>
</evidence>
<keyword evidence="8" id="KW-1185">Reference proteome</keyword>
<dbReference type="Gene3D" id="3.20.20.220">
    <property type="match status" value="1"/>
</dbReference>
<name>D5G4U8_TUBMM</name>
<dbReference type="RefSeq" id="XP_002835384.1">
    <property type="nucleotide sequence ID" value="XM_002835338.1"/>
</dbReference>
<gene>
    <name evidence="7" type="ORF">GSTUM_00000209001</name>
</gene>
<dbReference type="GO" id="GO:0071949">
    <property type="term" value="F:FAD binding"/>
    <property type="evidence" value="ECO:0007669"/>
    <property type="project" value="TreeGrafter"/>
</dbReference>
<feature type="domain" description="Proline dehydrogenase" evidence="6">
    <location>
        <begin position="3"/>
        <end position="101"/>
    </location>
</feature>
<dbReference type="PANTHER" id="PTHR13914:SF0">
    <property type="entry name" value="PROLINE DEHYDROGENASE 1, MITOCHONDRIAL"/>
    <property type="match status" value="1"/>
</dbReference>
<organism evidence="7 8">
    <name type="scientific">Tuber melanosporum (strain Mel28)</name>
    <name type="common">Perigord black truffle</name>
    <dbReference type="NCBI Taxonomy" id="656061"/>
    <lineage>
        <taxon>Eukaryota</taxon>
        <taxon>Fungi</taxon>
        <taxon>Dikarya</taxon>
        <taxon>Ascomycota</taxon>
        <taxon>Pezizomycotina</taxon>
        <taxon>Pezizomycetes</taxon>
        <taxon>Pezizales</taxon>
        <taxon>Tuberaceae</taxon>
        <taxon>Tuber</taxon>
    </lineage>
</organism>
<keyword evidence="4 5" id="KW-0642">Proline metabolism</keyword>
<comment type="similarity">
    <text evidence="1 5">Belongs to the proline oxidase family.</text>
</comment>
<dbReference type="InterPro" id="IPR002872">
    <property type="entry name" value="Proline_DH_dom"/>
</dbReference>
<comment type="cofactor">
    <cofactor evidence="5">
        <name>FAD</name>
        <dbReference type="ChEBI" id="CHEBI:57692"/>
    </cofactor>
</comment>
<keyword evidence="5" id="KW-0274">FAD</keyword>
<dbReference type="GO" id="GO:0004657">
    <property type="term" value="F:proline dehydrogenase activity"/>
    <property type="evidence" value="ECO:0007669"/>
    <property type="project" value="UniProtKB-EC"/>
</dbReference>
<evidence type="ECO:0000256" key="1">
    <source>
        <dbReference type="ARBA" id="ARBA00005869"/>
    </source>
</evidence>
<dbReference type="InterPro" id="IPR029041">
    <property type="entry name" value="FAD-linked_oxidoreductase-like"/>
</dbReference>
<protein>
    <recommendedName>
        <fullName evidence="2 5">Proline dehydrogenase</fullName>
        <ecNumber evidence="2 5">1.5.5.2</ecNumber>
    </recommendedName>
</protein>
<dbReference type="eggNOG" id="KOG0186">
    <property type="taxonomic scope" value="Eukaryota"/>
</dbReference>
<dbReference type="Pfam" id="PF01619">
    <property type="entry name" value="Pro_dh"/>
    <property type="match status" value="1"/>
</dbReference>
<dbReference type="PANTHER" id="PTHR13914">
    <property type="entry name" value="PROLINE OXIDASE"/>
    <property type="match status" value="1"/>
</dbReference>
<dbReference type="InterPro" id="IPR015659">
    <property type="entry name" value="Proline_oxidase"/>
</dbReference>
<dbReference type="HOGENOM" id="CLU_2039766_0_0_1"/>
<evidence type="ECO:0000256" key="4">
    <source>
        <dbReference type="ARBA" id="ARBA00023062"/>
    </source>
</evidence>
<dbReference type="EC" id="1.5.5.2" evidence="2 5"/>
<reference evidence="7 8" key="1">
    <citation type="journal article" date="2010" name="Nature">
        <title>Perigord black truffle genome uncovers evolutionary origins and mechanisms of symbiosis.</title>
        <authorList>
            <person name="Martin F."/>
            <person name="Kohler A."/>
            <person name="Murat C."/>
            <person name="Balestrini R."/>
            <person name="Coutinho P.M."/>
            <person name="Jaillon O."/>
            <person name="Montanini B."/>
            <person name="Morin E."/>
            <person name="Noel B."/>
            <person name="Percudani R."/>
            <person name="Porcel B."/>
            <person name="Rubini A."/>
            <person name="Amicucci A."/>
            <person name="Amselem J."/>
            <person name="Anthouard V."/>
            <person name="Arcioni S."/>
            <person name="Artiguenave F."/>
            <person name="Aury J.M."/>
            <person name="Ballario P."/>
            <person name="Bolchi A."/>
            <person name="Brenna A."/>
            <person name="Brun A."/>
            <person name="Buee M."/>
            <person name="Cantarel B."/>
            <person name="Chevalier G."/>
            <person name="Couloux A."/>
            <person name="Da Silva C."/>
            <person name="Denoeud F."/>
            <person name="Duplessis S."/>
            <person name="Ghignone S."/>
            <person name="Hilselberger B."/>
            <person name="Iotti M."/>
            <person name="Marcais B."/>
            <person name="Mello A."/>
            <person name="Miranda M."/>
            <person name="Pacioni G."/>
            <person name="Quesneville H."/>
            <person name="Riccioni C."/>
            <person name="Ruotolo R."/>
            <person name="Splivallo R."/>
            <person name="Stocchi V."/>
            <person name="Tisserant E."/>
            <person name="Viscomi A.R."/>
            <person name="Zambonelli A."/>
            <person name="Zampieri E."/>
            <person name="Henrissat B."/>
            <person name="Lebrun M.H."/>
            <person name="Paolocci F."/>
            <person name="Bonfante P."/>
            <person name="Ottonello S."/>
            <person name="Wincker P."/>
        </authorList>
    </citation>
    <scope>NUCLEOTIDE SEQUENCE [LARGE SCALE GENOMIC DNA]</scope>
    <source>
        <strain evidence="7 8">Mel28</strain>
    </source>
</reference>
<dbReference type="Proteomes" id="UP000006911">
    <property type="component" value="Unassembled WGS sequence"/>
</dbReference>